<evidence type="ECO:0000313" key="1">
    <source>
        <dbReference type="EMBL" id="OWP05850.1"/>
    </source>
</evidence>
<organism evidence="1 2">
    <name type="scientific">Diplocarpon coronariae</name>
    <dbReference type="NCBI Taxonomy" id="2795749"/>
    <lineage>
        <taxon>Eukaryota</taxon>
        <taxon>Fungi</taxon>
        <taxon>Dikarya</taxon>
        <taxon>Ascomycota</taxon>
        <taxon>Pezizomycotina</taxon>
        <taxon>Leotiomycetes</taxon>
        <taxon>Helotiales</taxon>
        <taxon>Drepanopezizaceae</taxon>
        <taxon>Diplocarpon</taxon>
    </lineage>
</organism>
<protein>
    <submittedName>
        <fullName evidence="1">Uncharacterized protein</fullName>
    </submittedName>
</protein>
<comment type="caution">
    <text evidence="1">The sequence shown here is derived from an EMBL/GenBank/DDBJ whole genome shotgun (WGS) entry which is preliminary data.</text>
</comment>
<dbReference type="Proteomes" id="UP000242519">
    <property type="component" value="Unassembled WGS sequence"/>
</dbReference>
<reference evidence="1 2" key="1">
    <citation type="submission" date="2017-04" db="EMBL/GenBank/DDBJ databases">
        <title>Draft genome sequence of Marssonina coronaria NL1: causal agent of apple blotch.</title>
        <authorList>
            <person name="Cheng Q."/>
        </authorList>
    </citation>
    <scope>NUCLEOTIDE SEQUENCE [LARGE SCALE GENOMIC DNA]</scope>
    <source>
        <strain evidence="1 2">NL1</strain>
    </source>
</reference>
<sequence>MPRRKTSTYAERHKNVQTVPGQCDELTKIWHEADDVKQDGKKRMRAREGVWKKAEEVGGGNMRGVALALV</sequence>
<keyword evidence="2" id="KW-1185">Reference proteome</keyword>
<dbReference type="EMBL" id="MZNU01000060">
    <property type="protein sequence ID" value="OWP05850.1"/>
    <property type="molecule type" value="Genomic_DNA"/>
</dbReference>
<evidence type="ECO:0000313" key="2">
    <source>
        <dbReference type="Proteomes" id="UP000242519"/>
    </source>
</evidence>
<gene>
    <name evidence="1" type="ORF">B2J93_968</name>
</gene>
<dbReference type="AlphaFoldDB" id="A0A218ZE22"/>
<proteinExistence type="predicted"/>
<name>A0A218ZE22_9HELO</name>
<accession>A0A218ZE22</accession>
<dbReference type="InParanoid" id="A0A218ZE22"/>